<feature type="compositionally biased region" description="Basic and acidic residues" evidence="1">
    <location>
        <begin position="1"/>
        <end position="13"/>
    </location>
</feature>
<dbReference type="PANTHER" id="PTHR38937">
    <property type="entry name" value="MEMBRANE PROTEIN OF ER BODY-LIKE PROTEIN"/>
    <property type="match status" value="1"/>
</dbReference>
<feature type="transmembrane region" description="Helical" evidence="2">
    <location>
        <begin position="518"/>
        <end position="537"/>
    </location>
</feature>
<dbReference type="Proteomes" id="UP001408789">
    <property type="component" value="Unassembled WGS sequence"/>
</dbReference>
<evidence type="ECO:0008006" key="5">
    <source>
        <dbReference type="Google" id="ProtNLM"/>
    </source>
</evidence>
<dbReference type="PANTHER" id="PTHR38937:SF2">
    <property type="entry name" value="MEMBRANE PROTEIN OF ER BODY-LIKE PROTEIN ISOFORM X1"/>
    <property type="match status" value="1"/>
</dbReference>
<feature type="transmembrane region" description="Helical" evidence="2">
    <location>
        <begin position="449"/>
        <end position="471"/>
    </location>
</feature>
<feature type="region of interest" description="Disordered" evidence="1">
    <location>
        <begin position="303"/>
        <end position="331"/>
    </location>
</feature>
<feature type="transmembrane region" description="Helical" evidence="2">
    <location>
        <begin position="393"/>
        <end position="413"/>
    </location>
</feature>
<evidence type="ECO:0000256" key="1">
    <source>
        <dbReference type="SAM" id="MobiDB-lite"/>
    </source>
</evidence>
<feature type="transmembrane region" description="Helical" evidence="2">
    <location>
        <begin position="483"/>
        <end position="506"/>
    </location>
</feature>
<proteinExistence type="predicted"/>
<protein>
    <recommendedName>
        <fullName evidence="5">Membrane protein of ER body-like protein</fullName>
    </recommendedName>
</protein>
<feature type="compositionally biased region" description="Basic and acidic residues" evidence="1">
    <location>
        <begin position="246"/>
        <end position="259"/>
    </location>
</feature>
<evidence type="ECO:0000256" key="2">
    <source>
        <dbReference type="SAM" id="Phobius"/>
    </source>
</evidence>
<dbReference type="InterPro" id="IPR052843">
    <property type="entry name" value="ER_body_metal_sequester"/>
</dbReference>
<evidence type="ECO:0000313" key="3">
    <source>
        <dbReference type="EMBL" id="KAK9057441.1"/>
    </source>
</evidence>
<feature type="region of interest" description="Disordered" evidence="1">
    <location>
        <begin position="1"/>
        <end position="63"/>
    </location>
</feature>
<organism evidence="3 4">
    <name type="scientific">Deinandra increscens subsp. villosa</name>
    <dbReference type="NCBI Taxonomy" id="3103831"/>
    <lineage>
        <taxon>Eukaryota</taxon>
        <taxon>Viridiplantae</taxon>
        <taxon>Streptophyta</taxon>
        <taxon>Embryophyta</taxon>
        <taxon>Tracheophyta</taxon>
        <taxon>Spermatophyta</taxon>
        <taxon>Magnoliopsida</taxon>
        <taxon>eudicotyledons</taxon>
        <taxon>Gunneridae</taxon>
        <taxon>Pentapetalae</taxon>
        <taxon>asterids</taxon>
        <taxon>campanulids</taxon>
        <taxon>Asterales</taxon>
        <taxon>Asteraceae</taxon>
        <taxon>Asteroideae</taxon>
        <taxon>Heliantheae alliance</taxon>
        <taxon>Madieae</taxon>
        <taxon>Madiinae</taxon>
        <taxon>Deinandra</taxon>
    </lineage>
</organism>
<feature type="transmembrane region" description="Helical" evidence="2">
    <location>
        <begin position="365"/>
        <end position="386"/>
    </location>
</feature>
<sequence length="565" mass="61916">MEVALDHHTRNSDDEISFGSAEDTDVEDGLKTRKSRRRYSGITVPLLSKPGDGDGDGESSENAAYLDKNGGAIEDLNIKKTLNSAQYDVNGNGVTETAINGGGEVMEAKSDQIKEEIVEEEVVELEFENAIPKLGTHTMHCPNCDHQITRVVLRRKIVKRRPQVTEESRDPVDLLGCFSCFSLFTSTGNGGFNPFSIFGNKPTSSAVLREDGNDVVSEDGNCFSIFRVFRKDSKQPKPGNIYQDSEQPKQENIDQDFKKPQPGNVDQESERPKPGEVDQPSPLLNKLPVQQGVTYLPNVVGREPSRLQNQPPADGVPSHYDQKLPQTNDQSSIDILPDTTPEIQDPSPGISERQDSKSFEILKSIVYGGLMEVIASLSIVASAAAGGATTLNIIALALANLTGGIFVIGHNLWDLKDDCYKFSTQQTNNQEQQQPRTKYKELLGSVEHFPLHAFFALLSFLVFGTIPPLAYGYAFHRTNNTDLTMVIVAAASFICVGLLAIFKAYIDRCTGFSGYVKTVTYYLTTAVTVSGVSYAAGNLVKMLIEDLGLFDTIEVMSTNPSLAYY</sequence>
<keyword evidence="2" id="KW-0812">Transmembrane</keyword>
<dbReference type="EMBL" id="JBCNJP010000023">
    <property type="protein sequence ID" value="KAK9057441.1"/>
    <property type="molecule type" value="Genomic_DNA"/>
</dbReference>
<keyword evidence="2" id="KW-1133">Transmembrane helix</keyword>
<feature type="region of interest" description="Disordered" evidence="1">
    <location>
        <begin position="234"/>
        <end position="288"/>
    </location>
</feature>
<dbReference type="AlphaFoldDB" id="A0AAP0CK24"/>
<accession>A0AAP0CK24</accession>
<evidence type="ECO:0000313" key="4">
    <source>
        <dbReference type="Proteomes" id="UP001408789"/>
    </source>
</evidence>
<name>A0AAP0CK24_9ASTR</name>
<keyword evidence="2" id="KW-0472">Membrane</keyword>
<gene>
    <name evidence="3" type="ORF">SSX86_022276</name>
</gene>
<keyword evidence="4" id="KW-1185">Reference proteome</keyword>
<reference evidence="3 4" key="1">
    <citation type="submission" date="2024-04" db="EMBL/GenBank/DDBJ databases">
        <title>The reference genome of an endangered Asteraceae, Deinandra increscens subsp. villosa, native to the Central Coast of California.</title>
        <authorList>
            <person name="Guilliams M."/>
            <person name="Hasenstab-Lehman K."/>
            <person name="Meyer R."/>
            <person name="Mcevoy S."/>
        </authorList>
    </citation>
    <scope>NUCLEOTIDE SEQUENCE [LARGE SCALE GENOMIC DNA]</scope>
    <source>
        <tissue evidence="3">Leaf</tissue>
    </source>
</reference>
<comment type="caution">
    <text evidence="3">The sequence shown here is derived from an EMBL/GenBank/DDBJ whole genome shotgun (WGS) entry which is preliminary data.</text>
</comment>